<dbReference type="Proteomes" id="UP000279259">
    <property type="component" value="Unassembled WGS sequence"/>
</dbReference>
<dbReference type="GO" id="GO:0009166">
    <property type="term" value="P:nucleotide catabolic process"/>
    <property type="evidence" value="ECO:0007669"/>
    <property type="project" value="TreeGrafter"/>
</dbReference>
<feature type="region of interest" description="Disordered" evidence="2">
    <location>
        <begin position="1"/>
        <end position="52"/>
    </location>
</feature>
<dbReference type="Gene3D" id="1.20.1280.50">
    <property type="match status" value="1"/>
</dbReference>
<dbReference type="InterPro" id="IPR052791">
    <property type="entry name" value="SSM1_domain"/>
</dbReference>
<dbReference type="Gene3D" id="2.130.10.10">
    <property type="entry name" value="YVTN repeat-like/Quinoprotein amine dehydrogenase"/>
    <property type="match status" value="1"/>
</dbReference>
<dbReference type="SUPFAM" id="SSF50978">
    <property type="entry name" value="WD40 repeat-like"/>
    <property type="match status" value="1"/>
</dbReference>
<dbReference type="GO" id="GO:0006206">
    <property type="term" value="P:pyrimidine nucleobase metabolic process"/>
    <property type="evidence" value="ECO:0007669"/>
    <property type="project" value="TreeGrafter"/>
</dbReference>
<feature type="region of interest" description="Disordered" evidence="2">
    <location>
        <begin position="504"/>
        <end position="531"/>
    </location>
</feature>
<evidence type="ECO:0000313" key="4">
    <source>
        <dbReference type="Proteomes" id="UP000279259"/>
    </source>
</evidence>
<proteinExistence type="predicted"/>
<dbReference type="Pfam" id="PF00400">
    <property type="entry name" value="WD40"/>
    <property type="match status" value="1"/>
</dbReference>
<feature type="compositionally biased region" description="Acidic residues" evidence="2">
    <location>
        <begin position="10"/>
        <end position="21"/>
    </location>
</feature>
<reference evidence="3 4" key="1">
    <citation type="submission" date="2018-11" db="EMBL/GenBank/DDBJ databases">
        <title>Genome sequence of Saitozyma podzolica DSM 27192.</title>
        <authorList>
            <person name="Aliyu H."/>
            <person name="Gorte O."/>
            <person name="Ochsenreither K."/>
        </authorList>
    </citation>
    <scope>NUCLEOTIDE SEQUENCE [LARGE SCALE GENOMIC DNA]</scope>
    <source>
        <strain evidence="3 4">DSM 27192</strain>
    </source>
</reference>
<protein>
    <submittedName>
        <fullName evidence="3">Uncharacterized protein</fullName>
    </submittedName>
</protein>
<sequence length="531" mass="58037">MLGGDRESILEEEVSDESYEDELGRWARQVIAPQEMDRPSSNTTWGQPSVRPSKHLPLTAAVDHENWELRTETVGAHESQDESSLAGLRVSHAREIAHYRNLLVRAQSASSASIHELHTRLHDLQGRYDVLAQEHGQCGTRDTGGDSLGRGIAGDGSIRDIARGMSKQERVKALAVFAEACNPSDIEAQMAMLQKYRRSRFDIVGRVGDELAVRIVGLLDVSEVLSLRLVSREHAPLSRLATLWKKLCLELDRGQGVYGGSLPWTKEMQSEDWEGTYRLLRTIEQNWDQGLVSPSLAITNVTLLSGHSKQITSLKLHGDTLISGIRIWHLPSFVSAQGLLLATPTVISARSVACLDYSPPAKVLVAGYHDVGRVQIWGKSKHGWEATHTLAGHLHGIRAVAVNDKWLVSAGADKAIIVWDWRTGEKVIRFGQQTNLCIGLLLMGDHFVAVTVDGVIRSFSISNREMLGSFKINELESGIGEEGRKGSHQIGGVSGGGTILSVEGSGRPSDIADNGLQVLHEGDNTPSGLER</sequence>
<dbReference type="InterPro" id="IPR036322">
    <property type="entry name" value="WD40_repeat_dom_sf"/>
</dbReference>
<evidence type="ECO:0000313" key="3">
    <source>
        <dbReference type="EMBL" id="RSH94637.1"/>
    </source>
</evidence>
<evidence type="ECO:0000256" key="1">
    <source>
        <dbReference type="PROSITE-ProRule" id="PRU00221"/>
    </source>
</evidence>
<dbReference type="STRING" id="1890683.A0A427YU72"/>
<keyword evidence="1" id="KW-0853">WD repeat</keyword>
<accession>A0A427YU72</accession>
<dbReference type="InterPro" id="IPR015943">
    <property type="entry name" value="WD40/YVTN_repeat-like_dom_sf"/>
</dbReference>
<dbReference type="GO" id="GO:0008252">
    <property type="term" value="F:nucleotidase activity"/>
    <property type="evidence" value="ECO:0007669"/>
    <property type="project" value="TreeGrafter"/>
</dbReference>
<dbReference type="SMART" id="SM00320">
    <property type="entry name" value="WD40"/>
    <property type="match status" value="3"/>
</dbReference>
<name>A0A427YU72_9TREE</name>
<dbReference type="AlphaFoldDB" id="A0A427YU72"/>
<dbReference type="PROSITE" id="PS50082">
    <property type="entry name" value="WD_REPEATS_2"/>
    <property type="match status" value="1"/>
</dbReference>
<keyword evidence="4" id="KW-1185">Reference proteome</keyword>
<dbReference type="EMBL" id="RSCD01000002">
    <property type="protein sequence ID" value="RSH94637.1"/>
    <property type="molecule type" value="Genomic_DNA"/>
</dbReference>
<organism evidence="3 4">
    <name type="scientific">Saitozyma podzolica</name>
    <dbReference type="NCBI Taxonomy" id="1890683"/>
    <lineage>
        <taxon>Eukaryota</taxon>
        <taxon>Fungi</taxon>
        <taxon>Dikarya</taxon>
        <taxon>Basidiomycota</taxon>
        <taxon>Agaricomycotina</taxon>
        <taxon>Tremellomycetes</taxon>
        <taxon>Tremellales</taxon>
        <taxon>Trimorphomycetaceae</taxon>
        <taxon>Saitozyma</taxon>
    </lineage>
</organism>
<dbReference type="PROSITE" id="PS50294">
    <property type="entry name" value="WD_REPEATS_REGION"/>
    <property type="match status" value="1"/>
</dbReference>
<gene>
    <name evidence="3" type="ORF">EHS25_004441</name>
</gene>
<dbReference type="OrthoDB" id="1065058at2759"/>
<comment type="caution">
    <text evidence="3">The sequence shown here is derived from an EMBL/GenBank/DDBJ whole genome shotgun (WGS) entry which is preliminary data.</text>
</comment>
<evidence type="ECO:0000256" key="2">
    <source>
        <dbReference type="SAM" id="MobiDB-lite"/>
    </source>
</evidence>
<dbReference type="PANTHER" id="PTHR47438:SF1">
    <property type="entry name" value="PHOSPHATE METABOLISM PROTEIN 8-RELATED"/>
    <property type="match status" value="1"/>
</dbReference>
<dbReference type="PANTHER" id="PTHR47438">
    <property type="entry name" value="PHOSPHATE METABOLISM PROTEIN 8-RELATED"/>
    <property type="match status" value="1"/>
</dbReference>
<dbReference type="InterPro" id="IPR001680">
    <property type="entry name" value="WD40_rpt"/>
</dbReference>
<feature type="repeat" description="WD" evidence="1">
    <location>
        <begin position="390"/>
        <end position="429"/>
    </location>
</feature>